<feature type="transmembrane region" description="Helical" evidence="8">
    <location>
        <begin position="477"/>
        <end position="498"/>
    </location>
</feature>
<evidence type="ECO:0000256" key="5">
    <source>
        <dbReference type="ARBA" id="ARBA00023136"/>
    </source>
</evidence>
<organism evidence="9 10">
    <name type="scientific">Ranatra chinensis</name>
    <dbReference type="NCBI Taxonomy" id="642074"/>
    <lineage>
        <taxon>Eukaryota</taxon>
        <taxon>Metazoa</taxon>
        <taxon>Ecdysozoa</taxon>
        <taxon>Arthropoda</taxon>
        <taxon>Hexapoda</taxon>
        <taxon>Insecta</taxon>
        <taxon>Pterygota</taxon>
        <taxon>Neoptera</taxon>
        <taxon>Paraneoptera</taxon>
        <taxon>Hemiptera</taxon>
        <taxon>Heteroptera</taxon>
        <taxon>Panheteroptera</taxon>
        <taxon>Nepomorpha</taxon>
        <taxon>Nepidae</taxon>
        <taxon>Ranatrinae</taxon>
        <taxon>Ranatra</taxon>
    </lineage>
</organism>
<feature type="transmembrane region" description="Helical" evidence="8">
    <location>
        <begin position="23"/>
        <end position="42"/>
    </location>
</feature>
<evidence type="ECO:0000256" key="8">
    <source>
        <dbReference type="SAM" id="Phobius"/>
    </source>
</evidence>
<evidence type="ECO:0000256" key="4">
    <source>
        <dbReference type="ARBA" id="ARBA00022989"/>
    </source>
</evidence>
<name>A0ABD0YC00_9HEMI</name>
<sequence length="888" mass="99933">MLVTRFVRVLPLDPEFRPSRVEAAKSCLLMAVFATCYCFSLYRLLMNKRLFRNNIQRRLQSAELGVLGMCVVSCFSLYLKKGESYHRTVEGVKAADTELSRRGQVVSYDSLPVVLSNCFVLLYVALLLTPMFWMSVSPCGHWESPIELTVMSVSVILAHCLGCPFCSCLSALKCQFGQLGRALVSLKTSGAPVVCAEDVERVERLADIHGTLCDVAYELNAAMGIQLLTIAFYINAEVVTSLYLIVINVSAAHDLCSICYLICVTLWLIIWVYELFYIVALCASTVKQSKEFNTALFELMMEDQTNELARNEKLQLHVTIRREAYFSACRLFPVDYSLIHSMAAAATTYLVILVQFDQSPVTPQIRNAQNKPRATCCEMAPQQASVSTSVEAVQSTYRRCDICSIIEFLTFLQLAEMYGPEIDDDLKCLIKLKRQHQNRNIIRMKGVNEVRTFFEYSLLLPSLLGAIPYNGALEKRWWYSSATYVTLFIVMAYSIVYLDPAYYKKRLHMLLDAGECLVVVAMALASRAGCSRARLVLTEVLGQHWLGGRVTFWNCIYRNLLGLALFCLTSLLYLRAFPANNVADLSYVVCLTVSYLYVNMATTVFHACSRLLEAHLASLRLFLRVPPPDTRTLEGLAARHSLLCRISDRLGLAFSFPFLVTTAGVFVVSVSNIFLLVQKSDLNSIKRGRWPSEDKVLLVVWVLVWLIEEVCLVRSCASVQRQSKEFNTALFHMMMEDQSNELARNFGYQLFYTLFQYASLHLKMPILHRLLHFLTSFPPKDSFSTLTMGLGRGFTTQNEEINDRTNLAAAVGGAYVVDELTDAVRNPLHVGKASATDQDEERGSVLSLRPLPGGPLAYTLYDSCRDHVPSHSGTVRPDEFSDITYKLT</sequence>
<feature type="transmembrane region" description="Helical" evidence="8">
    <location>
        <begin position="453"/>
        <end position="471"/>
    </location>
</feature>
<protein>
    <recommendedName>
        <fullName evidence="11">Gustatory receptor</fullName>
    </recommendedName>
</protein>
<feature type="transmembrane region" description="Helical" evidence="8">
    <location>
        <begin position="696"/>
        <end position="715"/>
    </location>
</feature>
<keyword evidence="5 8" id="KW-0472">Membrane</keyword>
<dbReference type="GO" id="GO:0005886">
    <property type="term" value="C:plasma membrane"/>
    <property type="evidence" value="ECO:0007669"/>
    <property type="project" value="UniProtKB-SubCell"/>
</dbReference>
<dbReference type="Proteomes" id="UP001558652">
    <property type="component" value="Unassembled WGS sequence"/>
</dbReference>
<feature type="transmembrane region" description="Helical" evidence="8">
    <location>
        <begin position="556"/>
        <end position="574"/>
    </location>
</feature>
<feature type="transmembrane region" description="Helical" evidence="8">
    <location>
        <begin position="225"/>
        <end position="246"/>
    </location>
</feature>
<evidence type="ECO:0000256" key="6">
    <source>
        <dbReference type="ARBA" id="ARBA00023170"/>
    </source>
</evidence>
<keyword evidence="3 8" id="KW-0812">Transmembrane</keyword>
<feature type="transmembrane region" description="Helical" evidence="8">
    <location>
        <begin position="258"/>
        <end position="280"/>
    </location>
</feature>
<feature type="transmembrane region" description="Helical" evidence="8">
    <location>
        <begin position="148"/>
        <end position="172"/>
    </location>
</feature>
<dbReference type="PANTHER" id="PTHR21143">
    <property type="entry name" value="INVERTEBRATE GUSTATORY RECEPTOR"/>
    <property type="match status" value="1"/>
</dbReference>
<dbReference type="InterPro" id="IPR013604">
    <property type="entry name" value="7TM_chemorcpt"/>
</dbReference>
<evidence type="ECO:0000256" key="3">
    <source>
        <dbReference type="ARBA" id="ARBA00022692"/>
    </source>
</evidence>
<keyword evidence="10" id="KW-1185">Reference proteome</keyword>
<dbReference type="Pfam" id="PF08395">
    <property type="entry name" value="7tm_7"/>
    <property type="match status" value="2"/>
</dbReference>
<evidence type="ECO:0000313" key="9">
    <source>
        <dbReference type="EMBL" id="KAL1128840.1"/>
    </source>
</evidence>
<evidence type="ECO:0000313" key="10">
    <source>
        <dbReference type="Proteomes" id="UP001558652"/>
    </source>
</evidence>
<dbReference type="EMBL" id="JBFDAA010000009">
    <property type="protein sequence ID" value="KAL1128840.1"/>
    <property type="molecule type" value="Genomic_DNA"/>
</dbReference>
<keyword evidence="7" id="KW-0807">Transducer</keyword>
<feature type="transmembrane region" description="Helical" evidence="8">
    <location>
        <begin position="62"/>
        <end position="79"/>
    </location>
</feature>
<dbReference type="GO" id="GO:0007165">
    <property type="term" value="P:signal transduction"/>
    <property type="evidence" value="ECO:0007669"/>
    <property type="project" value="UniProtKB-KW"/>
</dbReference>
<comment type="caution">
    <text evidence="9">The sequence shown here is derived from an EMBL/GenBank/DDBJ whole genome shotgun (WGS) entry which is preliminary data.</text>
</comment>
<evidence type="ECO:0000256" key="7">
    <source>
        <dbReference type="ARBA" id="ARBA00023224"/>
    </source>
</evidence>
<dbReference type="PANTHER" id="PTHR21143:SF104">
    <property type="entry name" value="GUSTATORY RECEPTOR 8A-RELATED"/>
    <property type="match status" value="1"/>
</dbReference>
<feature type="transmembrane region" description="Helical" evidence="8">
    <location>
        <begin position="114"/>
        <end position="136"/>
    </location>
</feature>
<evidence type="ECO:0000256" key="1">
    <source>
        <dbReference type="ARBA" id="ARBA00004651"/>
    </source>
</evidence>
<reference evidence="9 10" key="1">
    <citation type="submission" date="2024-07" db="EMBL/GenBank/DDBJ databases">
        <title>Chromosome-level genome assembly of the water stick insect Ranatra chinensis (Heteroptera: Nepidae).</title>
        <authorList>
            <person name="Liu X."/>
        </authorList>
    </citation>
    <scope>NUCLEOTIDE SEQUENCE [LARGE SCALE GENOMIC DNA]</scope>
    <source>
        <strain evidence="9">Cailab_2021Rc</strain>
        <tissue evidence="9">Muscle</tissue>
    </source>
</reference>
<feature type="transmembrane region" description="Helical" evidence="8">
    <location>
        <begin position="586"/>
        <end position="607"/>
    </location>
</feature>
<accession>A0ABD0YC00</accession>
<evidence type="ECO:0008006" key="11">
    <source>
        <dbReference type="Google" id="ProtNLM"/>
    </source>
</evidence>
<keyword evidence="6" id="KW-0675">Receptor</keyword>
<feature type="transmembrane region" description="Helical" evidence="8">
    <location>
        <begin position="652"/>
        <end position="675"/>
    </location>
</feature>
<evidence type="ECO:0000256" key="2">
    <source>
        <dbReference type="ARBA" id="ARBA00022475"/>
    </source>
</evidence>
<dbReference type="AlphaFoldDB" id="A0ABD0YC00"/>
<gene>
    <name evidence="9" type="ORF">AAG570_013374</name>
</gene>
<proteinExistence type="predicted"/>
<comment type="subcellular location">
    <subcellularLocation>
        <location evidence="1">Cell membrane</location>
        <topology evidence="1">Multi-pass membrane protein</topology>
    </subcellularLocation>
</comment>
<keyword evidence="4 8" id="KW-1133">Transmembrane helix</keyword>
<keyword evidence="2" id="KW-1003">Cell membrane</keyword>